<dbReference type="InterPro" id="IPR045936">
    <property type="entry name" value="DUF6356"/>
</dbReference>
<evidence type="ECO:0000313" key="1">
    <source>
        <dbReference type="EMBL" id="KIU28014.1"/>
    </source>
</evidence>
<dbReference type="RefSeq" id="WP_017979641.1">
    <property type="nucleotide sequence ID" value="NZ_CP023705.1"/>
</dbReference>
<dbReference type="Pfam" id="PF19883">
    <property type="entry name" value="DUF6356"/>
    <property type="match status" value="1"/>
</dbReference>
<gene>
    <name evidence="1" type="ORF">SR41_09325</name>
</gene>
<protein>
    <submittedName>
        <fullName evidence="1">Capsule biosynthesis protein</fullName>
    </submittedName>
</protein>
<dbReference type="GeneID" id="93797821"/>
<proteinExistence type="predicted"/>
<reference evidence="1 2" key="1">
    <citation type="submission" date="2015-01" db="EMBL/GenBank/DDBJ databases">
        <title>Genome of Sphingomonas taxi strain 30a.</title>
        <authorList>
            <person name="Eevers N."/>
            <person name="Van Hamme J."/>
            <person name="Bottos E."/>
            <person name="Weyens N."/>
            <person name="Vangronsveld J."/>
        </authorList>
    </citation>
    <scope>NUCLEOTIDE SEQUENCE [LARGE SCALE GENOMIC DNA]</scope>
    <source>
        <strain evidence="1 2">30a</strain>
    </source>
</reference>
<dbReference type="Proteomes" id="UP000033203">
    <property type="component" value="Unassembled WGS sequence"/>
</dbReference>
<sequence>MNPFTHHPASVGESYTQHLGVATRFGLRMIAGGLGALAHGVFPFLFTTTGSRTISALHAEIVAKRADEAQRRSVEFVI</sequence>
<dbReference type="EMBL" id="JXTP01000036">
    <property type="protein sequence ID" value="KIU28014.1"/>
    <property type="molecule type" value="Genomic_DNA"/>
</dbReference>
<dbReference type="AlphaFoldDB" id="A0A0D1KUF4"/>
<comment type="caution">
    <text evidence="1">The sequence shown here is derived from an EMBL/GenBank/DDBJ whole genome shotgun (WGS) entry which is preliminary data.</text>
</comment>
<evidence type="ECO:0000313" key="2">
    <source>
        <dbReference type="Proteomes" id="UP000033203"/>
    </source>
</evidence>
<organism evidence="1 2">
    <name type="scientific">Sphingomonas melonis</name>
    <dbReference type="NCBI Taxonomy" id="152682"/>
    <lineage>
        <taxon>Bacteria</taxon>
        <taxon>Pseudomonadati</taxon>
        <taxon>Pseudomonadota</taxon>
        <taxon>Alphaproteobacteria</taxon>
        <taxon>Sphingomonadales</taxon>
        <taxon>Sphingomonadaceae</taxon>
        <taxon>Sphingomonas</taxon>
    </lineage>
</organism>
<dbReference type="PATRIC" id="fig|1549858.7.peg.2507"/>
<name>A0A0D1KUF4_9SPHN</name>
<accession>A0A0D1KUF4</accession>